<accession>A0A7V1BNR1</accession>
<dbReference type="GO" id="GO:0008033">
    <property type="term" value="P:tRNA processing"/>
    <property type="evidence" value="ECO:0007669"/>
    <property type="project" value="UniProtKB-KW"/>
</dbReference>
<evidence type="ECO:0000313" key="7">
    <source>
        <dbReference type="EMBL" id="HDZ56323.1"/>
    </source>
</evidence>
<evidence type="ECO:0000259" key="6">
    <source>
        <dbReference type="SMART" id="SM01144"/>
    </source>
</evidence>
<evidence type="ECO:0000256" key="1">
    <source>
        <dbReference type="ARBA" id="ARBA00012386"/>
    </source>
</evidence>
<keyword evidence="2" id="KW-0808">Transferase</keyword>
<evidence type="ECO:0000256" key="5">
    <source>
        <dbReference type="ARBA" id="ARBA00034489"/>
    </source>
</evidence>
<keyword evidence="3" id="KW-0949">S-adenosyl-L-methionine</keyword>
<dbReference type="PANTHER" id="PTHR21392">
    <property type="entry name" value="TRNA-URIDINE AMINOCARBOXYPROPYLTRANSFERASE 2"/>
    <property type="match status" value="1"/>
</dbReference>
<keyword evidence="4" id="KW-0819">tRNA processing</keyword>
<name>A0A7V1BNR1_9GAMM</name>
<gene>
    <name evidence="7" type="ORF">ENH64_07565</name>
</gene>
<dbReference type="InterPro" id="IPR039262">
    <property type="entry name" value="DTWD2/TAPT"/>
</dbReference>
<dbReference type="Proteomes" id="UP000885703">
    <property type="component" value="Unassembled WGS sequence"/>
</dbReference>
<comment type="similarity">
    <text evidence="5">Belongs to the TDD superfamily. DTWD2 family.</text>
</comment>
<dbReference type="EC" id="2.5.1.25" evidence="1"/>
<dbReference type="SMART" id="SM01144">
    <property type="entry name" value="DTW"/>
    <property type="match status" value="1"/>
</dbReference>
<dbReference type="Pfam" id="PF03942">
    <property type="entry name" value="DTW"/>
    <property type="match status" value="1"/>
</dbReference>
<feature type="domain" description="DTW" evidence="6">
    <location>
        <begin position="6"/>
        <end position="192"/>
    </location>
</feature>
<dbReference type="InterPro" id="IPR005636">
    <property type="entry name" value="DTW"/>
</dbReference>
<evidence type="ECO:0000256" key="4">
    <source>
        <dbReference type="ARBA" id="ARBA00022694"/>
    </source>
</evidence>
<comment type="caution">
    <text evidence="7">The sequence shown here is derived from an EMBL/GenBank/DDBJ whole genome shotgun (WGS) entry which is preliminary data.</text>
</comment>
<reference evidence="7" key="1">
    <citation type="journal article" date="2020" name="mSystems">
        <title>Genome- and Community-Level Interaction Insights into Carbon Utilization and Element Cycling Functions of Hydrothermarchaeota in Hydrothermal Sediment.</title>
        <authorList>
            <person name="Zhou Z."/>
            <person name="Liu Y."/>
            <person name="Xu W."/>
            <person name="Pan J."/>
            <person name="Luo Z.H."/>
            <person name="Li M."/>
        </authorList>
    </citation>
    <scope>NUCLEOTIDE SEQUENCE [LARGE SCALE GENOMIC DNA]</scope>
    <source>
        <strain evidence="7">HyVt-324</strain>
    </source>
</reference>
<protein>
    <recommendedName>
        <fullName evidence="1">tRNA-uridine aminocarboxypropyltransferase</fullName>
        <ecNumber evidence="1">2.5.1.25</ecNumber>
    </recommendedName>
</protein>
<evidence type="ECO:0000256" key="3">
    <source>
        <dbReference type="ARBA" id="ARBA00022691"/>
    </source>
</evidence>
<proteinExistence type="inferred from homology"/>
<dbReference type="AlphaFoldDB" id="A0A7V1BNR1"/>
<sequence>MDQTSRRKRCNDCLRPADHCLCASIPRLDCPVSVLVIQHPSEQHHALNTARFLSLGLNQATLLIAEMVPESVAATLLDPEWRNELLFPGNDATVVEAAPQDSRPRRLILLDGTWRKARRILHLNPVLLELPRVTLPAGLRSRYRLRKAPTPDALSTVEAGVAALGLIEPQIDFAPLLRPFDLLIEGQIKAMGQSCYQRNYSSRQPGA</sequence>
<dbReference type="GO" id="GO:0016432">
    <property type="term" value="F:tRNA-uridine aminocarboxypropyltransferase activity"/>
    <property type="evidence" value="ECO:0007669"/>
    <property type="project" value="UniProtKB-EC"/>
</dbReference>
<organism evidence="7">
    <name type="scientific">Halopseudomonas xinjiangensis</name>
    <dbReference type="NCBI Taxonomy" id="487184"/>
    <lineage>
        <taxon>Bacteria</taxon>
        <taxon>Pseudomonadati</taxon>
        <taxon>Pseudomonadota</taxon>
        <taxon>Gammaproteobacteria</taxon>
        <taxon>Pseudomonadales</taxon>
        <taxon>Pseudomonadaceae</taxon>
        <taxon>Halopseudomonas</taxon>
    </lineage>
</organism>
<evidence type="ECO:0000256" key="2">
    <source>
        <dbReference type="ARBA" id="ARBA00022679"/>
    </source>
</evidence>
<dbReference type="PANTHER" id="PTHR21392:SF0">
    <property type="entry name" value="TRNA-URIDINE AMINOCARBOXYPROPYLTRANSFERASE 2"/>
    <property type="match status" value="1"/>
</dbReference>
<dbReference type="EMBL" id="DRFO01000017">
    <property type="protein sequence ID" value="HDZ56323.1"/>
    <property type="molecule type" value="Genomic_DNA"/>
</dbReference>